<evidence type="ECO:0000256" key="2">
    <source>
        <dbReference type="ARBA" id="ARBA00022481"/>
    </source>
</evidence>
<dbReference type="InterPro" id="IPR051310">
    <property type="entry name" value="MCP_chemotaxis"/>
</dbReference>
<accession>A0A7W4V9J4</accession>
<keyword evidence="5" id="KW-0812">Transmembrane</keyword>
<sequence length="522" mass="55676">MTNANQVEEMKNLGIGVRLGIGFGVVLLLAALTTGLGMLRLQQVAERTHAMMQQPLTKERLVSDWYRLMHTSVRRTTAVARSADPSLGQFFAAETKASIEGIAQLRDKLQPMLNSEEEKAAFQKILSVRDPYNNGRDKITKLKQEGLTEEANQVLEQEFVPAGDAYLAEIQKLLDIQRASIDATAREINAIYVNARNSLIGLGVVVLGIGIAFAFWLTRGITRPLHRAVAVARTVASGDLTSRIDVDSRDETGQLLQALADMNANILRIVRQVRAGTESIVSGTSQIAAGNTDLSQRTEEQASSLQQTAASMEELTSIVRQNADNARQASTLAVNASDIAAKGGEVAGQVAETMEEINGASKKVVDIIAVIEGIAFQTNILALNAAVEAARAGEQGRGFAVVAGEVRTLAQRSATAAKEIKALIGDSVDRVEKGSMLVTQSGQTMEEIVAAVKRVTDIMGEISAASAEQSSGIEQVNQAVTQMDTVTQQNAALVEEAAAAAGSLEEQAQRLKEAVATFRLAA</sequence>
<dbReference type="Pfam" id="PF00015">
    <property type="entry name" value="MCPsignal"/>
    <property type="match status" value="1"/>
</dbReference>
<comment type="subcellular location">
    <subcellularLocation>
        <location evidence="1">Membrane</location>
    </subcellularLocation>
</comment>
<dbReference type="Gene3D" id="1.10.287.950">
    <property type="entry name" value="Methyl-accepting chemotaxis protein"/>
    <property type="match status" value="1"/>
</dbReference>
<keyword evidence="4" id="KW-0807">Transducer</keyword>
<comment type="similarity">
    <text evidence="3">Belongs to the methyl-accepting chemotaxis (MCP) protein family.</text>
</comment>
<dbReference type="InterPro" id="IPR003660">
    <property type="entry name" value="HAMP_dom"/>
</dbReference>
<dbReference type="Pfam" id="PF00672">
    <property type="entry name" value="HAMP"/>
    <property type="match status" value="1"/>
</dbReference>
<dbReference type="FunFam" id="1.10.287.950:FF:000001">
    <property type="entry name" value="Methyl-accepting chemotaxis sensory transducer"/>
    <property type="match status" value="1"/>
</dbReference>
<evidence type="ECO:0000313" key="9">
    <source>
        <dbReference type="Proteomes" id="UP000578036"/>
    </source>
</evidence>
<dbReference type="SMART" id="SM00304">
    <property type="entry name" value="HAMP"/>
    <property type="match status" value="1"/>
</dbReference>
<keyword evidence="5" id="KW-0472">Membrane</keyword>
<dbReference type="GO" id="GO:0005886">
    <property type="term" value="C:plasma membrane"/>
    <property type="evidence" value="ECO:0007669"/>
    <property type="project" value="TreeGrafter"/>
</dbReference>
<feature type="transmembrane region" description="Helical" evidence="5">
    <location>
        <begin position="20"/>
        <end position="41"/>
    </location>
</feature>
<gene>
    <name evidence="8" type="ORF">FHX61_002166</name>
</gene>
<protein>
    <submittedName>
        <fullName evidence="8">Methyl-accepting chemotaxis protein</fullName>
    </submittedName>
</protein>
<proteinExistence type="inferred from homology"/>
<feature type="domain" description="HAMP" evidence="7">
    <location>
        <begin position="219"/>
        <end position="271"/>
    </location>
</feature>
<dbReference type="GO" id="GO:0004888">
    <property type="term" value="F:transmembrane signaling receptor activity"/>
    <property type="evidence" value="ECO:0007669"/>
    <property type="project" value="TreeGrafter"/>
</dbReference>
<dbReference type="PANTHER" id="PTHR43531:SF14">
    <property type="entry name" value="METHYL-ACCEPTING CHEMOTAXIS PROTEIN I-RELATED"/>
    <property type="match status" value="1"/>
</dbReference>
<keyword evidence="5" id="KW-1133">Transmembrane helix</keyword>
<evidence type="ECO:0000259" key="6">
    <source>
        <dbReference type="PROSITE" id="PS50111"/>
    </source>
</evidence>
<dbReference type="SUPFAM" id="SSF58104">
    <property type="entry name" value="Methyl-accepting chemotaxis protein (MCP) signaling domain"/>
    <property type="match status" value="1"/>
</dbReference>
<dbReference type="SMART" id="SM00283">
    <property type="entry name" value="MA"/>
    <property type="match status" value="1"/>
</dbReference>
<dbReference type="PANTHER" id="PTHR43531">
    <property type="entry name" value="PROTEIN ICFG"/>
    <property type="match status" value="1"/>
</dbReference>
<dbReference type="EMBL" id="JACHWF010000002">
    <property type="protein sequence ID" value="MBB3007518.1"/>
    <property type="molecule type" value="Genomic_DNA"/>
</dbReference>
<dbReference type="InterPro" id="IPR004089">
    <property type="entry name" value="MCPsignal_dom"/>
</dbReference>
<keyword evidence="9" id="KW-1185">Reference proteome</keyword>
<evidence type="ECO:0000256" key="1">
    <source>
        <dbReference type="ARBA" id="ARBA00004370"/>
    </source>
</evidence>
<dbReference type="Pfam" id="PF12729">
    <property type="entry name" value="4HB_MCP_1"/>
    <property type="match status" value="1"/>
</dbReference>
<dbReference type="Gene3D" id="6.10.340.10">
    <property type="match status" value="1"/>
</dbReference>
<dbReference type="CDD" id="cd11386">
    <property type="entry name" value="MCP_signal"/>
    <property type="match status" value="1"/>
</dbReference>
<keyword evidence="2" id="KW-0488">Methylation</keyword>
<feature type="domain" description="Methyl-accepting transducer" evidence="6">
    <location>
        <begin position="276"/>
        <end position="505"/>
    </location>
</feature>
<feature type="transmembrane region" description="Helical" evidence="5">
    <location>
        <begin position="199"/>
        <end position="217"/>
    </location>
</feature>
<evidence type="ECO:0000256" key="3">
    <source>
        <dbReference type="ARBA" id="ARBA00029447"/>
    </source>
</evidence>
<reference evidence="8 9" key="1">
    <citation type="submission" date="2020-08" db="EMBL/GenBank/DDBJ databases">
        <title>Genomic Encyclopedia of Type Strains, Phase IV (KMG-V): Genome sequencing to study the core and pangenomes of soil and plant-associated prokaryotes.</title>
        <authorList>
            <person name="Whitman W."/>
        </authorList>
    </citation>
    <scope>NUCLEOTIDE SEQUENCE [LARGE SCALE GENOMIC DNA]</scope>
    <source>
        <strain evidence="8 9">SLV-2362</strain>
    </source>
</reference>
<evidence type="ECO:0000313" key="8">
    <source>
        <dbReference type="EMBL" id="MBB3007518.1"/>
    </source>
</evidence>
<dbReference type="AlphaFoldDB" id="A0A7W4V9J4"/>
<dbReference type="InterPro" id="IPR024478">
    <property type="entry name" value="HlyB_4HB_MCP"/>
</dbReference>
<dbReference type="GO" id="GO:0007165">
    <property type="term" value="P:signal transduction"/>
    <property type="evidence" value="ECO:0007669"/>
    <property type="project" value="UniProtKB-KW"/>
</dbReference>
<evidence type="ECO:0000256" key="4">
    <source>
        <dbReference type="PROSITE-ProRule" id="PRU00284"/>
    </source>
</evidence>
<dbReference type="InterPro" id="IPR047347">
    <property type="entry name" value="YvaQ-like_sensor"/>
</dbReference>
<dbReference type="PROSITE" id="PS50885">
    <property type="entry name" value="HAMP"/>
    <property type="match status" value="1"/>
</dbReference>
<dbReference type="GO" id="GO:0006935">
    <property type="term" value="P:chemotaxis"/>
    <property type="evidence" value="ECO:0007669"/>
    <property type="project" value="TreeGrafter"/>
</dbReference>
<dbReference type="CDD" id="cd06225">
    <property type="entry name" value="HAMP"/>
    <property type="match status" value="1"/>
</dbReference>
<dbReference type="PROSITE" id="PS50111">
    <property type="entry name" value="CHEMOTAXIS_TRANSDUC_2"/>
    <property type="match status" value="1"/>
</dbReference>
<evidence type="ECO:0000256" key="5">
    <source>
        <dbReference type="SAM" id="Phobius"/>
    </source>
</evidence>
<dbReference type="CDD" id="cd19411">
    <property type="entry name" value="MCP2201-like_sensor"/>
    <property type="match status" value="1"/>
</dbReference>
<evidence type="ECO:0000259" key="7">
    <source>
        <dbReference type="PROSITE" id="PS50885"/>
    </source>
</evidence>
<name>A0A7W4V9J4_9BURK</name>
<dbReference type="Proteomes" id="UP000578036">
    <property type="component" value="Unassembled WGS sequence"/>
</dbReference>
<comment type="caution">
    <text evidence="8">The sequence shown here is derived from an EMBL/GenBank/DDBJ whole genome shotgun (WGS) entry which is preliminary data.</text>
</comment>
<organism evidence="8 9">
    <name type="scientific">Cupriavidus alkaliphilus</name>
    <dbReference type="NCBI Taxonomy" id="942866"/>
    <lineage>
        <taxon>Bacteria</taxon>
        <taxon>Pseudomonadati</taxon>
        <taxon>Pseudomonadota</taxon>
        <taxon>Betaproteobacteria</taxon>
        <taxon>Burkholderiales</taxon>
        <taxon>Burkholderiaceae</taxon>
        <taxon>Cupriavidus</taxon>
    </lineage>
</organism>